<proteinExistence type="predicted"/>
<dbReference type="GeneID" id="42060796"/>
<accession>A0A1L7WAD7</accession>
<dbReference type="Proteomes" id="UP000183971">
    <property type="component" value="Unassembled WGS sequence"/>
</dbReference>
<dbReference type="RefSeq" id="XP_031090082.1">
    <property type="nucleotide sequence ID" value="XM_031224865.1"/>
</dbReference>
<feature type="compositionally biased region" description="Acidic residues" evidence="1">
    <location>
        <begin position="121"/>
        <end position="145"/>
    </location>
</feature>
<feature type="region of interest" description="Disordered" evidence="1">
    <location>
        <begin position="118"/>
        <end position="157"/>
    </location>
</feature>
<sequence length="157" mass="18786">MTDLEDVKKFRLILENTYDWAIQVFKPMMDTYIRQWKFVYSEDGRSFATAAMEREQQRKEISRKTLRFVLAALGDEADLDADDDLRRATKLRLVDLCDTFVQDTDQIIAEELEKLHLKNYDDDDNEDNEESEESEESEDEDEDEKELVWDPIRRKYV</sequence>
<evidence type="ECO:0000256" key="1">
    <source>
        <dbReference type="SAM" id="MobiDB-lite"/>
    </source>
</evidence>
<reference evidence="3" key="1">
    <citation type="journal article" date="2016" name="Genome Biol. Evol.">
        <title>Comparative 'omics' of the Fusarium fujikuroi species complex highlights differences in genetic potential and metabolite synthesis.</title>
        <authorList>
            <person name="Niehaus E.-M."/>
            <person name="Muensterkoetter M."/>
            <person name="Proctor R.H."/>
            <person name="Brown D.W."/>
            <person name="Sharon A."/>
            <person name="Idan Y."/>
            <person name="Oren-Young L."/>
            <person name="Sieber C.M."/>
            <person name="Novak O."/>
            <person name="Pencik A."/>
            <person name="Tarkowska D."/>
            <person name="Hromadova K."/>
            <person name="Freeman S."/>
            <person name="Maymon M."/>
            <person name="Elazar M."/>
            <person name="Youssef S.A."/>
            <person name="El-Shabrawy E.S.M."/>
            <person name="Shalaby A.B.A."/>
            <person name="Houterman P."/>
            <person name="Brock N.L."/>
            <person name="Burkhardt I."/>
            <person name="Tsavkelova E.A."/>
            <person name="Dickschat J.S."/>
            <person name="Galuszka P."/>
            <person name="Gueldener U."/>
            <person name="Tudzynski B."/>
        </authorList>
    </citation>
    <scope>NUCLEOTIDE SEQUENCE [LARGE SCALE GENOMIC DNA]</scope>
    <source>
        <strain evidence="3">ET1</strain>
    </source>
</reference>
<comment type="caution">
    <text evidence="2">The sequence shown here is derived from an EMBL/GenBank/DDBJ whole genome shotgun (WGS) entry which is preliminary data.</text>
</comment>
<dbReference type="AlphaFoldDB" id="A0A1L7WAD7"/>
<evidence type="ECO:0000313" key="2">
    <source>
        <dbReference type="EMBL" id="CZR49582.1"/>
    </source>
</evidence>
<dbReference type="VEuPathDB" id="FungiDB:FPRO_15941"/>
<evidence type="ECO:0000313" key="3">
    <source>
        <dbReference type="Proteomes" id="UP000183971"/>
    </source>
</evidence>
<dbReference type="EMBL" id="FJOF01000017">
    <property type="protein sequence ID" value="CZR49582.1"/>
    <property type="molecule type" value="Genomic_DNA"/>
</dbReference>
<gene>
    <name evidence="2" type="ORF">FPRO_15941</name>
</gene>
<protein>
    <submittedName>
        <fullName evidence="2">Uncharacterized protein</fullName>
    </submittedName>
</protein>
<organism evidence="2 3">
    <name type="scientific">Fusarium proliferatum (strain ET1)</name>
    <name type="common">Orchid endophyte fungus</name>
    <dbReference type="NCBI Taxonomy" id="1227346"/>
    <lineage>
        <taxon>Eukaryota</taxon>
        <taxon>Fungi</taxon>
        <taxon>Dikarya</taxon>
        <taxon>Ascomycota</taxon>
        <taxon>Pezizomycotina</taxon>
        <taxon>Sordariomycetes</taxon>
        <taxon>Hypocreomycetidae</taxon>
        <taxon>Hypocreales</taxon>
        <taxon>Nectriaceae</taxon>
        <taxon>Fusarium</taxon>
        <taxon>Fusarium fujikuroi species complex</taxon>
    </lineage>
</organism>
<feature type="compositionally biased region" description="Basic and acidic residues" evidence="1">
    <location>
        <begin position="146"/>
        <end position="157"/>
    </location>
</feature>
<name>A0A1L7WAD7_FUSPR</name>
<keyword evidence="3" id="KW-1185">Reference proteome</keyword>